<evidence type="ECO:0000256" key="2">
    <source>
        <dbReference type="ARBA" id="ARBA00023002"/>
    </source>
</evidence>
<dbReference type="GO" id="GO:0019380">
    <property type="term" value="P:3-phenylpropionate catabolic process"/>
    <property type="evidence" value="ECO:0007669"/>
    <property type="project" value="TreeGrafter"/>
</dbReference>
<evidence type="ECO:0000256" key="1">
    <source>
        <dbReference type="ARBA" id="ARBA00009570"/>
    </source>
</evidence>
<keyword evidence="4" id="KW-1185">Reference proteome</keyword>
<protein>
    <submittedName>
        <fullName evidence="3">3-phenylpropionate/cinnamic acid dioxygenase subunit beta</fullName>
        <ecNumber evidence="3">1.14.12.19</ecNumber>
    </submittedName>
</protein>
<gene>
    <name evidence="3" type="ORF">M0639_33725</name>
</gene>
<dbReference type="Pfam" id="PF00866">
    <property type="entry name" value="Ring_hydroxyl_B"/>
    <property type="match status" value="1"/>
</dbReference>
<geneLocation type="plasmid" evidence="3 4">
    <name>pdjl-6-5</name>
</geneLocation>
<dbReference type="SUPFAM" id="SSF54427">
    <property type="entry name" value="NTF2-like"/>
    <property type="match status" value="1"/>
</dbReference>
<dbReference type="NCBIfam" id="NF007479">
    <property type="entry name" value="PRK10069.1"/>
    <property type="match status" value="1"/>
</dbReference>
<reference evidence="4" key="1">
    <citation type="journal article" date="2022" name="Environ. Microbiol.">
        <title>Functional analysis, diversity, and distribution of carbendazim hydrolases MheI and CbmA, responsible for the initial step in carbendazim degradation.</title>
        <authorList>
            <person name="Zhang M."/>
            <person name="Bai X."/>
            <person name="Li Q."/>
            <person name="Zhang L."/>
            <person name="Zhu Q."/>
            <person name="Gao S."/>
            <person name="Ke Z."/>
            <person name="Jiang M."/>
            <person name="Hu J."/>
            <person name="Qiu J."/>
            <person name="Hong Q."/>
        </authorList>
    </citation>
    <scope>NUCLEOTIDE SEQUENCE [LARGE SCALE GENOMIC DNA]</scope>
    <source>
        <strain evidence="4">djl-6</strain>
    </source>
</reference>
<organism evidence="3 4">
    <name type="scientific">Rhodococcus qingshengii JCM 15477</name>
    <dbReference type="NCBI Taxonomy" id="1303681"/>
    <lineage>
        <taxon>Bacteria</taxon>
        <taxon>Bacillati</taxon>
        <taxon>Actinomycetota</taxon>
        <taxon>Actinomycetes</taxon>
        <taxon>Mycobacteriales</taxon>
        <taxon>Nocardiaceae</taxon>
        <taxon>Rhodococcus</taxon>
        <taxon>Rhodococcus erythropolis group</taxon>
    </lineage>
</organism>
<dbReference type="GO" id="GO:0008695">
    <property type="term" value="F:3-phenylpropionate dioxygenase activity"/>
    <property type="evidence" value="ECO:0007669"/>
    <property type="project" value="UniProtKB-EC"/>
</dbReference>
<keyword evidence="2 3" id="KW-0560">Oxidoreductase</keyword>
<dbReference type="InterPro" id="IPR032710">
    <property type="entry name" value="NTF2-like_dom_sf"/>
</dbReference>
<dbReference type="Proteomes" id="UP000831484">
    <property type="component" value="Plasmid pdjl-6-5"/>
</dbReference>
<accession>A0AB38RQC9</accession>
<evidence type="ECO:0000313" key="4">
    <source>
        <dbReference type="Proteomes" id="UP000831484"/>
    </source>
</evidence>
<sequence length="185" mass="22111">MTAEMEESEIRTTADILQRQYDVEQFLYLEAQLLDDWHYREWFNLLADDLRYWMPVRKNRLRRQRIEDEVAPRGIEMAHFDDDKKSMEIRIMQKETGKHWAEEPPSRSRHLVTNVRVAASSTARDLLDVRSNFIIYRNRLETEVDIWAGERFDVLRCTDDGFQIAGRTILLDQNVVLSKNLSIFF</sequence>
<dbReference type="CDD" id="cd00667">
    <property type="entry name" value="ring_hydroxylating_dioxygenases_beta"/>
    <property type="match status" value="1"/>
</dbReference>
<proteinExistence type="inferred from homology"/>
<dbReference type="EC" id="1.14.12.19" evidence="3"/>
<evidence type="ECO:0000313" key="3">
    <source>
        <dbReference type="EMBL" id="UPU47038.1"/>
    </source>
</evidence>
<dbReference type="Gene3D" id="3.10.450.50">
    <property type="match status" value="1"/>
</dbReference>
<dbReference type="PANTHER" id="PTHR41534">
    <property type="entry name" value="BLR3401 PROTEIN"/>
    <property type="match status" value="1"/>
</dbReference>
<dbReference type="AlphaFoldDB" id="A0AB38RQC9"/>
<dbReference type="RefSeq" id="WP_076949051.1">
    <property type="nucleotide sequence ID" value="NZ_CP096568.1"/>
</dbReference>
<dbReference type="PANTHER" id="PTHR41534:SF2">
    <property type="entry name" value="3-PHENYLPROPIONATE_CINNAMIC ACID DIOXYGENASE SUBUNIT BETA"/>
    <property type="match status" value="1"/>
</dbReference>
<name>A0AB38RQC9_RHOSG</name>
<comment type="similarity">
    <text evidence="1">Belongs to the bacterial ring-hydroxylating dioxygenase beta subunit family.</text>
</comment>
<dbReference type="EMBL" id="CP096568">
    <property type="protein sequence ID" value="UPU47038.1"/>
    <property type="molecule type" value="Genomic_DNA"/>
</dbReference>
<dbReference type="InterPro" id="IPR000391">
    <property type="entry name" value="Rng_hydr_dOase-bsu"/>
</dbReference>
<keyword evidence="3" id="KW-0614">Plasmid</keyword>
<keyword evidence="3" id="KW-0223">Dioxygenase</keyword>